<feature type="domain" description="EamA" evidence="6">
    <location>
        <begin position="152"/>
        <end position="277"/>
    </location>
</feature>
<dbReference type="STRING" id="897.B2D07_18160"/>
<evidence type="ECO:0000256" key="5">
    <source>
        <dbReference type="SAM" id="Phobius"/>
    </source>
</evidence>
<dbReference type="eggNOG" id="COG0697">
    <property type="taxonomic scope" value="Bacteria"/>
</dbReference>
<accession>S7V8Q8</accession>
<comment type="subcellular location">
    <subcellularLocation>
        <location evidence="1">Membrane</location>
        <topology evidence="1">Multi-pass membrane protein</topology>
    </subcellularLocation>
</comment>
<keyword evidence="3 5" id="KW-1133">Transmembrane helix</keyword>
<feature type="transmembrane region" description="Helical" evidence="5">
    <location>
        <begin position="37"/>
        <end position="55"/>
    </location>
</feature>
<reference evidence="7 8" key="1">
    <citation type="journal article" date="2013" name="Genome Announc.">
        <title>Draft genome sequences for three mercury-methylating, sulfate-reducing bacteria.</title>
        <authorList>
            <person name="Brown S.D."/>
            <person name="Hurt R.A.Jr."/>
            <person name="Gilmour C.C."/>
            <person name="Elias D.A."/>
        </authorList>
    </citation>
    <scope>NUCLEOTIDE SEQUENCE [LARGE SCALE GENOMIC DNA]</scope>
    <source>
        <strain evidence="7 8">DSM 2059</strain>
    </source>
</reference>
<feature type="transmembrane region" description="Helical" evidence="5">
    <location>
        <begin position="99"/>
        <end position="117"/>
    </location>
</feature>
<feature type="transmembrane region" description="Helical" evidence="5">
    <location>
        <begin position="76"/>
        <end position="93"/>
    </location>
</feature>
<dbReference type="Proteomes" id="UP000014977">
    <property type="component" value="Unassembled WGS sequence"/>
</dbReference>
<organism evidence="7 8">
    <name type="scientific">Desulfococcus multivorans DSM 2059</name>
    <dbReference type="NCBI Taxonomy" id="1121405"/>
    <lineage>
        <taxon>Bacteria</taxon>
        <taxon>Pseudomonadati</taxon>
        <taxon>Thermodesulfobacteriota</taxon>
        <taxon>Desulfobacteria</taxon>
        <taxon>Desulfobacterales</taxon>
        <taxon>Desulfococcaceae</taxon>
        <taxon>Desulfococcus</taxon>
    </lineage>
</organism>
<dbReference type="RefSeq" id="WP_020875742.1">
    <property type="nucleotide sequence ID" value="NZ_ATHJ01000058.1"/>
</dbReference>
<keyword evidence="8" id="KW-1185">Reference proteome</keyword>
<dbReference type="InterPro" id="IPR000620">
    <property type="entry name" value="EamA_dom"/>
</dbReference>
<feature type="transmembrane region" description="Helical" evidence="5">
    <location>
        <begin position="263"/>
        <end position="281"/>
    </location>
</feature>
<dbReference type="AlphaFoldDB" id="S7V8Q8"/>
<keyword evidence="2 5" id="KW-0812">Transmembrane</keyword>
<feature type="domain" description="EamA" evidence="6">
    <location>
        <begin position="8"/>
        <end position="140"/>
    </location>
</feature>
<dbReference type="GO" id="GO:0016020">
    <property type="term" value="C:membrane"/>
    <property type="evidence" value="ECO:0007669"/>
    <property type="project" value="UniProtKB-SubCell"/>
</dbReference>
<feature type="transmembrane region" description="Helical" evidence="5">
    <location>
        <begin position="208"/>
        <end position="225"/>
    </location>
</feature>
<evidence type="ECO:0000256" key="3">
    <source>
        <dbReference type="ARBA" id="ARBA00022989"/>
    </source>
</evidence>
<proteinExistence type="predicted"/>
<dbReference type="PANTHER" id="PTHR22911:SF6">
    <property type="entry name" value="SOLUTE CARRIER FAMILY 35 MEMBER G1"/>
    <property type="match status" value="1"/>
</dbReference>
<evidence type="ECO:0000313" key="8">
    <source>
        <dbReference type="Proteomes" id="UP000014977"/>
    </source>
</evidence>
<evidence type="ECO:0000256" key="2">
    <source>
        <dbReference type="ARBA" id="ARBA00022692"/>
    </source>
</evidence>
<dbReference type="OrthoDB" id="9812899at2"/>
<evidence type="ECO:0000256" key="4">
    <source>
        <dbReference type="ARBA" id="ARBA00023136"/>
    </source>
</evidence>
<dbReference type="EMBL" id="ATHJ01000058">
    <property type="protein sequence ID" value="EPR43074.1"/>
    <property type="molecule type" value="Genomic_DNA"/>
</dbReference>
<dbReference type="Pfam" id="PF00892">
    <property type="entry name" value="EamA"/>
    <property type="match status" value="2"/>
</dbReference>
<dbReference type="PANTHER" id="PTHR22911">
    <property type="entry name" value="ACYL-MALONYL CONDENSING ENZYME-RELATED"/>
    <property type="match status" value="1"/>
</dbReference>
<feature type="transmembrane region" description="Helical" evidence="5">
    <location>
        <begin position="126"/>
        <end position="144"/>
    </location>
</feature>
<sequence length="291" mass="31679">MTTQNAPRGILLFLLATGCIVLMNTCAKMCSSVYGPVEMVFYRGIVALALLVPYMRMTRPSSIFRTRRIRAHLYRAMLGNIGVGLIFWAYALLPMADATSLLFAAPLFVTALSPMLLGERIDRHRWAAVIVGFGGILMVARPSMGMFANPASLIALGGAFFGALVDITLRRLGRTEDPLTTVFYFILIGVILSAPYTLFSGAFPTPDLLPWLVGIGVFSAVQQVAKTTAFQLAEASLLAPCTYSAILWATLTGWIFWRDLPTPAVIGGTAVVVASNLTIAWRERQRRPGEV</sequence>
<evidence type="ECO:0000259" key="6">
    <source>
        <dbReference type="Pfam" id="PF00892"/>
    </source>
</evidence>
<name>S7V8Q8_DESML</name>
<evidence type="ECO:0000256" key="1">
    <source>
        <dbReference type="ARBA" id="ARBA00004141"/>
    </source>
</evidence>
<dbReference type="SUPFAM" id="SSF103481">
    <property type="entry name" value="Multidrug resistance efflux transporter EmrE"/>
    <property type="match status" value="2"/>
</dbReference>
<protein>
    <recommendedName>
        <fullName evidence="6">EamA domain-containing protein</fullName>
    </recommendedName>
</protein>
<feature type="transmembrane region" description="Helical" evidence="5">
    <location>
        <begin position="150"/>
        <end position="169"/>
    </location>
</feature>
<feature type="transmembrane region" description="Helical" evidence="5">
    <location>
        <begin position="181"/>
        <end position="202"/>
    </location>
</feature>
<comment type="caution">
    <text evidence="7">The sequence shown here is derived from an EMBL/GenBank/DDBJ whole genome shotgun (WGS) entry which is preliminary data.</text>
</comment>
<feature type="transmembrane region" description="Helical" evidence="5">
    <location>
        <begin position="237"/>
        <end position="257"/>
    </location>
</feature>
<evidence type="ECO:0000313" key="7">
    <source>
        <dbReference type="EMBL" id="EPR43074.1"/>
    </source>
</evidence>
<gene>
    <name evidence="7" type="ORF">dsmv_1395</name>
</gene>
<dbReference type="InterPro" id="IPR037185">
    <property type="entry name" value="EmrE-like"/>
</dbReference>
<keyword evidence="4 5" id="KW-0472">Membrane</keyword>